<dbReference type="EnsemblPlants" id="Solyc00g099580.2.1">
    <property type="protein sequence ID" value="Solyc00g099580.2.1"/>
    <property type="gene ID" value="Solyc00g099580.2"/>
</dbReference>
<dbReference type="CDD" id="cd00086">
    <property type="entry name" value="homeodomain"/>
    <property type="match status" value="1"/>
</dbReference>
<feature type="domain" description="Homeobox" evidence="12">
    <location>
        <begin position="60"/>
        <end position="119"/>
    </location>
</feature>
<dbReference type="Proteomes" id="UP000004994">
    <property type="component" value="Unassembled WGS sequence"/>
</dbReference>
<feature type="region of interest" description="Disordered" evidence="11">
    <location>
        <begin position="13"/>
        <end position="67"/>
    </location>
</feature>
<keyword evidence="7" id="KW-0804">Transcription</keyword>
<dbReference type="Pfam" id="PF00046">
    <property type="entry name" value="Homeodomain"/>
    <property type="match status" value="1"/>
</dbReference>
<dbReference type="InterPro" id="IPR009057">
    <property type="entry name" value="Homeodomain-like_sf"/>
</dbReference>
<keyword evidence="3" id="KW-0805">Transcription regulation</keyword>
<reference evidence="13" key="2">
    <citation type="submission" date="2019-04" db="UniProtKB">
        <authorList>
            <consortium name="EnsemblPlants"/>
        </authorList>
    </citation>
    <scope>IDENTIFICATION</scope>
    <source>
        <strain evidence="13">cv. Heinz 1706</strain>
    </source>
</reference>
<dbReference type="PANTHER" id="PTHR45654">
    <property type="entry name" value="HOMEOBOX-LEUCINE ZIPPER PROTEIN MERISTEM L1"/>
    <property type="match status" value="1"/>
</dbReference>
<dbReference type="SUPFAM" id="SSF46689">
    <property type="entry name" value="Homeodomain-like"/>
    <property type="match status" value="1"/>
</dbReference>
<dbReference type="PaxDb" id="4081-Solyc00g099580.1.1"/>
<evidence type="ECO:0000256" key="10">
    <source>
        <dbReference type="RuleBase" id="RU000682"/>
    </source>
</evidence>
<dbReference type="PANTHER" id="PTHR45654:SF77">
    <property type="entry name" value="HOMEOBOX-LEUCINE ZIPPER PROTEIN MERISTEM L1"/>
    <property type="match status" value="1"/>
</dbReference>
<evidence type="ECO:0000256" key="5">
    <source>
        <dbReference type="ARBA" id="ARBA00023125"/>
    </source>
</evidence>
<evidence type="ECO:0000259" key="12">
    <source>
        <dbReference type="PROSITE" id="PS50071"/>
    </source>
</evidence>
<reference evidence="13" key="1">
    <citation type="journal article" date="2012" name="Nature">
        <title>The tomato genome sequence provides insights into fleshy fruit evolution.</title>
        <authorList>
            <consortium name="Tomato Genome Consortium"/>
        </authorList>
    </citation>
    <scope>NUCLEOTIDE SEQUENCE [LARGE SCALE GENOMIC DNA]</scope>
    <source>
        <strain evidence="13">cv. Heinz 1706</strain>
    </source>
</reference>
<accession>A0A494G9R9</accession>
<dbReference type="InterPro" id="IPR042160">
    <property type="entry name" value="HD-Zip_IV"/>
</dbReference>
<comment type="subcellular location">
    <subcellularLocation>
        <location evidence="1 9 10">Nucleus</location>
    </subcellularLocation>
</comment>
<protein>
    <recommendedName>
        <fullName evidence="12">Homeobox domain-containing protein</fullName>
    </recommendedName>
</protein>
<evidence type="ECO:0000256" key="7">
    <source>
        <dbReference type="ARBA" id="ARBA00023163"/>
    </source>
</evidence>
<evidence type="ECO:0000256" key="4">
    <source>
        <dbReference type="ARBA" id="ARBA00023054"/>
    </source>
</evidence>
<evidence type="ECO:0000256" key="9">
    <source>
        <dbReference type="PROSITE-ProRule" id="PRU00108"/>
    </source>
</evidence>
<feature type="compositionally biased region" description="Basic and acidic residues" evidence="11">
    <location>
        <begin position="13"/>
        <end position="38"/>
    </location>
</feature>
<dbReference type="InterPro" id="IPR001356">
    <property type="entry name" value="HD"/>
</dbReference>
<evidence type="ECO:0000256" key="2">
    <source>
        <dbReference type="ARBA" id="ARBA00006789"/>
    </source>
</evidence>
<evidence type="ECO:0000313" key="13">
    <source>
        <dbReference type="EnsemblPlants" id="Solyc00g099580.2.1"/>
    </source>
</evidence>
<keyword evidence="6 9" id="KW-0371">Homeobox</keyword>
<evidence type="ECO:0000256" key="8">
    <source>
        <dbReference type="ARBA" id="ARBA00023242"/>
    </source>
</evidence>
<dbReference type="PROSITE" id="PS50071">
    <property type="entry name" value="HOMEOBOX_2"/>
    <property type="match status" value="1"/>
</dbReference>
<keyword evidence="14" id="KW-1185">Reference proteome</keyword>
<dbReference type="GO" id="GO:0005634">
    <property type="term" value="C:nucleus"/>
    <property type="evidence" value="ECO:0007669"/>
    <property type="project" value="UniProtKB-SubCell"/>
</dbReference>
<keyword evidence="8 9" id="KW-0539">Nucleus</keyword>
<keyword evidence="5 9" id="KW-0238">DNA-binding</keyword>
<dbReference type="InParanoid" id="A0A494G9R9"/>
<evidence type="ECO:0000256" key="6">
    <source>
        <dbReference type="ARBA" id="ARBA00023155"/>
    </source>
</evidence>
<dbReference type="SMART" id="SM00389">
    <property type="entry name" value="HOX"/>
    <property type="match status" value="1"/>
</dbReference>
<dbReference type="AlphaFoldDB" id="A0A494G9R9"/>
<evidence type="ECO:0000313" key="14">
    <source>
        <dbReference type="Proteomes" id="UP000004994"/>
    </source>
</evidence>
<organism evidence="13">
    <name type="scientific">Solanum lycopersicum</name>
    <name type="common">Tomato</name>
    <name type="synonym">Lycopersicon esculentum</name>
    <dbReference type="NCBI Taxonomy" id="4081"/>
    <lineage>
        <taxon>Eukaryota</taxon>
        <taxon>Viridiplantae</taxon>
        <taxon>Streptophyta</taxon>
        <taxon>Embryophyta</taxon>
        <taxon>Tracheophyta</taxon>
        <taxon>Spermatophyta</taxon>
        <taxon>Magnoliopsida</taxon>
        <taxon>eudicotyledons</taxon>
        <taxon>Gunneridae</taxon>
        <taxon>Pentapetalae</taxon>
        <taxon>asterids</taxon>
        <taxon>lamiids</taxon>
        <taxon>Solanales</taxon>
        <taxon>Solanaceae</taxon>
        <taxon>Solanoideae</taxon>
        <taxon>Solaneae</taxon>
        <taxon>Solanum</taxon>
        <taxon>Solanum subgen. Lycopersicon</taxon>
    </lineage>
</organism>
<evidence type="ECO:0000256" key="1">
    <source>
        <dbReference type="ARBA" id="ARBA00004123"/>
    </source>
</evidence>
<name>A0A494G9R9_SOLLC</name>
<evidence type="ECO:0000256" key="3">
    <source>
        <dbReference type="ARBA" id="ARBA00023015"/>
    </source>
</evidence>
<dbReference type="OMA" id="HTRANCY"/>
<keyword evidence="4" id="KW-0175">Coiled coil</keyword>
<sequence length="119" mass="14508">MFQPNMFESHHHLLDMSHKSPENDLDLLRDNDEFESKSMADIMENNPCDDDQEVDPNQRPNKKKRYHRHTQLQIQEMESFFKECPHPDDKQRKELGKRLGLEPLQVKFWFQNKRTQMKR</sequence>
<dbReference type="Gene3D" id="1.10.10.60">
    <property type="entry name" value="Homeodomain-like"/>
    <property type="match status" value="1"/>
</dbReference>
<dbReference type="InterPro" id="IPR000047">
    <property type="entry name" value="HTH_motif"/>
</dbReference>
<dbReference type="FunFam" id="1.10.10.60:FF:000229">
    <property type="entry name" value="Homeobox-leucine zipper protein HDG1"/>
    <property type="match status" value="1"/>
</dbReference>
<dbReference type="GO" id="GO:0003677">
    <property type="term" value="F:DNA binding"/>
    <property type="evidence" value="ECO:0007669"/>
    <property type="project" value="UniProtKB-UniRule"/>
</dbReference>
<dbReference type="Gramene" id="Solyc00g099580.2.1">
    <property type="protein sequence ID" value="Solyc00g099580.2.1"/>
    <property type="gene ID" value="Solyc00g099580.2"/>
</dbReference>
<comment type="similarity">
    <text evidence="2">Belongs to the HD-ZIP homeobox family. Class IV subfamily.</text>
</comment>
<proteinExistence type="inferred from homology"/>
<dbReference type="PRINTS" id="PR00031">
    <property type="entry name" value="HTHREPRESSR"/>
</dbReference>
<evidence type="ECO:0000256" key="11">
    <source>
        <dbReference type="SAM" id="MobiDB-lite"/>
    </source>
</evidence>